<dbReference type="Proteomes" id="UP000320672">
    <property type="component" value="Chromosome"/>
</dbReference>
<keyword evidence="2" id="KW-1185">Reference proteome</keyword>
<sequence>MVNVLRQSFTFCGTANHAFPSSNCGTSLLSIYPSQKLLTITFANLMNSVCKYFQNFISQSRFDHLRTGLQEVMFIEIKNLFSVQD</sequence>
<dbReference type="KEGG" id="rml:FF011L_36700"/>
<dbReference type="AlphaFoldDB" id="A0A517MJ54"/>
<evidence type="ECO:0000313" key="1">
    <source>
        <dbReference type="EMBL" id="QDS94888.1"/>
    </source>
</evidence>
<protein>
    <submittedName>
        <fullName evidence="1">Uncharacterized protein</fullName>
    </submittedName>
</protein>
<reference evidence="1 2" key="1">
    <citation type="submission" date="2019-02" db="EMBL/GenBank/DDBJ databases">
        <title>Deep-cultivation of Planctomycetes and their phenomic and genomic characterization uncovers novel biology.</title>
        <authorList>
            <person name="Wiegand S."/>
            <person name="Jogler M."/>
            <person name="Boedeker C."/>
            <person name="Pinto D."/>
            <person name="Vollmers J."/>
            <person name="Rivas-Marin E."/>
            <person name="Kohn T."/>
            <person name="Peeters S.H."/>
            <person name="Heuer A."/>
            <person name="Rast P."/>
            <person name="Oberbeckmann S."/>
            <person name="Bunk B."/>
            <person name="Jeske O."/>
            <person name="Meyerdierks A."/>
            <person name="Storesund J.E."/>
            <person name="Kallscheuer N."/>
            <person name="Luecker S."/>
            <person name="Lage O.M."/>
            <person name="Pohl T."/>
            <person name="Merkel B.J."/>
            <person name="Hornburger P."/>
            <person name="Mueller R.-W."/>
            <person name="Bruemmer F."/>
            <person name="Labrenz M."/>
            <person name="Spormann A.M."/>
            <person name="Op den Camp H."/>
            <person name="Overmann J."/>
            <person name="Amann R."/>
            <person name="Jetten M.S.M."/>
            <person name="Mascher T."/>
            <person name="Medema M.H."/>
            <person name="Devos D.P."/>
            <person name="Kaster A.-K."/>
            <person name="Ovreas L."/>
            <person name="Rohde M."/>
            <person name="Galperin M.Y."/>
            <person name="Jogler C."/>
        </authorList>
    </citation>
    <scope>NUCLEOTIDE SEQUENCE [LARGE SCALE GENOMIC DNA]</scope>
    <source>
        <strain evidence="1 2">FF011L</strain>
    </source>
</reference>
<organism evidence="1 2">
    <name type="scientific">Roseimaritima multifibrata</name>
    <dbReference type="NCBI Taxonomy" id="1930274"/>
    <lineage>
        <taxon>Bacteria</taxon>
        <taxon>Pseudomonadati</taxon>
        <taxon>Planctomycetota</taxon>
        <taxon>Planctomycetia</taxon>
        <taxon>Pirellulales</taxon>
        <taxon>Pirellulaceae</taxon>
        <taxon>Roseimaritima</taxon>
    </lineage>
</organism>
<dbReference type="EMBL" id="CP036262">
    <property type="protein sequence ID" value="QDS94888.1"/>
    <property type="molecule type" value="Genomic_DNA"/>
</dbReference>
<proteinExistence type="predicted"/>
<evidence type="ECO:0000313" key="2">
    <source>
        <dbReference type="Proteomes" id="UP000320672"/>
    </source>
</evidence>
<accession>A0A517MJ54</accession>
<gene>
    <name evidence="1" type="ORF">FF011L_36700</name>
</gene>
<name>A0A517MJ54_9BACT</name>